<dbReference type="SUPFAM" id="SSF57756">
    <property type="entry name" value="Retrovirus zinc finger-like domains"/>
    <property type="match status" value="1"/>
</dbReference>
<dbReference type="SMART" id="SM00360">
    <property type="entry name" value="RRM"/>
    <property type="match status" value="1"/>
</dbReference>
<dbReference type="PANTHER" id="PTHR45843:SF1">
    <property type="entry name" value="PEPTIDYL-PROLYL CIS-TRANS ISOMERASE-LIKE 4"/>
    <property type="match status" value="1"/>
</dbReference>
<dbReference type="InterPro" id="IPR035979">
    <property type="entry name" value="RBD_domain_sf"/>
</dbReference>
<feature type="region of interest" description="Disordered" evidence="10">
    <location>
        <begin position="1"/>
        <end position="102"/>
    </location>
</feature>
<dbReference type="EMBL" id="BQKI01000074">
    <property type="protein sequence ID" value="GJN19715.1"/>
    <property type="molecule type" value="Genomic_DNA"/>
</dbReference>
<evidence type="ECO:0000313" key="15">
    <source>
        <dbReference type="Proteomes" id="UP001054889"/>
    </source>
</evidence>
<dbReference type="InterPro" id="IPR012677">
    <property type="entry name" value="Nucleotide-bd_a/b_plait_sf"/>
</dbReference>
<evidence type="ECO:0000256" key="1">
    <source>
        <dbReference type="ARBA" id="ARBA00000971"/>
    </source>
</evidence>
<dbReference type="SMART" id="SM00343">
    <property type="entry name" value="ZnF_C2HC"/>
    <property type="match status" value="1"/>
</dbReference>
<dbReference type="PROSITE" id="PS50072">
    <property type="entry name" value="CSA_PPIASE_2"/>
    <property type="match status" value="1"/>
</dbReference>
<dbReference type="GO" id="GO:0005634">
    <property type="term" value="C:nucleus"/>
    <property type="evidence" value="ECO:0007669"/>
    <property type="project" value="UniProtKB-SubCell"/>
</dbReference>
<accession>A0AAV5EAU7</accession>
<dbReference type="PROSITE" id="PS50102">
    <property type="entry name" value="RRM"/>
    <property type="match status" value="1"/>
</dbReference>
<evidence type="ECO:0000259" key="13">
    <source>
        <dbReference type="PROSITE" id="PS50158"/>
    </source>
</evidence>
<dbReference type="InterPro" id="IPR029000">
    <property type="entry name" value="Cyclophilin-like_dom_sf"/>
</dbReference>
<sequence length="619" mass="70225">MQELFANTNTDGSLAADQDTCMNDLNDSESDDSQGLNDMGNYALPEEQADDDSDTLPSPFAQKNGENNSSSTSRTGVKHPRGNKSPSKKQKKPKSRLSESTKQLNSTLVSLQKFLAAPAPQVPPPPPSHASLWERLEAMTITTNDKIAVVPPHHQEGKNFLKLCKMKYYNGCLFHNVQKGFIAQTGDPTGTGNGGDSVYRFLYGDQARFFDDEIRPGLRHSKTGTIAMAGAGKNRNASQFYITLRDDVEYLDDQHTVFGVVAEGFDTLTKINEAYVDSDGRPFQDIRIKHTYVLDDPFDDPPQLAELIPENSPTGKPRAEEVADERLEDSYVPLDETMGPAQLQEMIRAREARTNAVALEALEDLPYADIKPPENVLFVCDLNPVTQDEDLYTIFSSCGTVTSAETIRDYKTGDSLCYAFIEFETKEACDRAFGKMNGCLIDDRRIKVDFSQSASKEWAQFRQSKRNAKRDGCFKCGAPDHLARDCNKYRDQKNIGPKHVLKNENTQHGVSHRRNYDLVFDKDGSDHPDKREHETGHRNKIQRVDYQRSEGKHNRNNRERTFDSPGYTKHHNWSRNTEDDEDYRRRDKSDGKRRRSDDAYGKKYSDDKSHKERRHRDGR</sequence>
<evidence type="ECO:0000256" key="2">
    <source>
        <dbReference type="ARBA" id="ARBA00004123"/>
    </source>
</evidence>
<dbReference type="GO" id="GO:0003723">
    <property type="term" value="F:RNA binding"/>
    <property type="evidence" value="ECO:0007669"/>
    <property type="project" value="UniProtKB-UniRule"/>
</dbReference>
<dbReference type="Proteomes" id="UP001054889">
    <property type="component" value="Unassembled WGS sequence"/>
</dbReference>
<evidence type="ECO:0000256" key="9">
    <source>
        <dbReference type="RuleBase" id="RU365081"/>
    </source>
</evidence>
<comment type="subcellular location">
    <subcellularLocation>
        <location evidence="2 9">Nucleus</location>
    </subcellularLocation>
</comment>
<keyword evidence="15" id="KW-1185">Reference proteome</keyword>
<feature type="compositionally biased region" description="Basic and acidic residues" evidence="10">
    <location>
        <begin position="582"/>
        <end position="610"/>
    </location>
</feature>
<evidence type="ECO:0000256" key="6">
    <source>
        <dbReference type="ARBA" id="ARBA00023242"/>
    </source>
</evidence>
<gene>
    <name evidence="14" type="primary">gb07019</name>
    <name evidence="14" type="ORF">PR202_gb07019</name>
</gene>
<dbReference type="AlphaFoldDB" id="A0AAV5EAU7"/>
<evidence type="ECO:0000256" key="5">
    <source>
        <dbReference type="ARBA" id="ARBA00023235"/>
    </source>
</evidence>
<evidence type="ECO:0000256" key="3">
    <source>
        <dbReference type="ARBA" id="ARBA00022884"/>
    </source>
</evidence>
<feature type="compositionally biased region" description="Polar residues" evidence="10">
    <location>
        <begin position="64"/>
        <end position="75"/>
    </location>
</feature>
<dbReference type="Gene3D" id="2.40.100.10">
    <property type="entry name" value="Cyclophilin-like"/>
    <property type="match status" value="1"/>
</dbReference>
<dbReference type="FunFam" id="2.40.100.10:FF:000015">
    <property type="entry name" value="Peptidyl-prolyl cis-trans isomerase"/>
    <property type="match status" value="1"/>
</dbReference>
<evidence type="ECO:0000259" key="12">
    <source>
        <dbReference type="PROSITE" id="PS50102"/>
    </source>
</evidence>
<dbReference type="Gene3D" id="3.30.70.330">
    <property type="match status" value="1"/>
</dbReference>
<keyword evidence="6 9" id="KW-0539">Nucleus</keyword>
<evidence type="ECO:0000256" key="8">
    <source>
        <dbReference type="PROSITE-ProRule" id="PRU00176"/>
    </source>
</evidence>
<keyword evidence="7" id="KW-0862">Zinc</keyword>
<evidence type="ECO:0000256" key="10">
    <source>
        <dbReference type="SAM" id="MobiDB-lite"/>
    </source>
</evidence>
<keyword evidence="7" id="KW-0479">Metal-binding</keyword>
<dbReference type="PRINTS" id="PR00153">
    <property type="entry name" value="CSAPPISMRASE"/>
</dbReference>
<dbReference type="PROSITE" id="PS50158">
    <property type="entry name" value="ZF_CCHC"/>
    <property type="match status" value="1"/>
</dbReference>
<evidence type="ECO:0000256" key="4">
    <source>
        <dbReference type="ARBA" id="ARBA00023110"/>
    </source>
</evidence>
<evidence type="ECO:0000259" key="11">
    <source>
        <dbReference type="PROSITE" id="PS50072"/>
    </source>
</evidence>
<dbReference type="CDD" id="cd01921">
    <property type="entry name" value="cyclophilin_RRM"/>
    <property type="match status" value="1"/>
</dbReference>
<dbReference type="CDD" id="cd12235">
    <property type="entry name" value="RRM_PPIL4"/>
    <property type="match status" value="1"/>
</dbReference>
<feature type="compositionally biased region" description="Basic and acidic residues" evidence="10">
    <location>
        <begin position="514"/>
        <end position="562"/>
    </location>
</feature>
<comment type="catalytic activity">
    <reaction evidence="1 9">
        <text>[protein]-peptidylproline (omega=180) = [protein]-peptidylproline (omega=0)</text>
        <dbReference type="Rhea" id="RHEA:16237"/>
        <dbReference type="Rhea" id="RHEA-COMP:10747"/>
        <dbReference type="Rhea" id="RHEA-COMP:10748"/>
        <dbReference type="ChEBI" id="CHEBI:83833"/>
        <dbReference type="ChEBI" id="CHEBI:83834"/>
        <dbReference type="EC" id="5.2.1.8"/>
    </reaction>
</comment>
<name>A0AAV5EAU7_ELECO</name>
<feature type="compositionally biased region" description="Polar residues" evidence="10">
    <location>
        <begin position="1"/>
        <end position="12"/>
    </location>
</feature>
<feature type="region of interest" description="Disordered" evidence="10">
    <location>
        <begin position="497"/>
        <end position="619"/>
    </location>
</feature>
<evidence type="ECO:0000313" key="14">
    <source>
        <dbReference type="EMBL" id="GJN19715.1"/>
    </source>
</evidence>
<dbReference type="EC" id="5.2.1.8" evidence="9"/>
<dbReference type="PANTHER" id="PTHR45843">
    <property type="entry name" value="PEPTIDYL-PROLYL CIS-TRANS ISOMERASE-LIKE 4"/>
    <property type="match status" value="1"/>
</dbReference>
<feature type="domain" description="RRM" evidence="12">
    <location>
        <begin position="375"/>
        <end position="453"/>
    </location>
</feature>
<proteinExistence type="inferred from homology"/>
<keyword evidence="5 9" id="KW-0413">Isomerase</keyword>
<comment type="caution">
    <text evidence="14">The sequence shown here is derived from an EMBL/GenBank/DDBJ whole genome shotgun (WGS) entry which is preliminary data.</text>
</comment>
<reference evidence="14" key="2">
    <citation type="submission" date="2021-12" db="EMBL/GenBank/DDBJ databases">
        <title>Resequencing data analysis of finger millet.</title>
        <authorList>
            <person name="Hatakeyama M."/>
            <person name="Aluri S."/>
            <person name="Balachadran M.T."/>
            <person name="Sivarajan S.R."/>
            <person name="Poveda L."/>
            <person name="Shimizu-Inatsugi R."/>
            <person name="Schlapbach R."/>
            <person name="Sreeman S.M."/>
            <person name="Shimizu K.K."/>
        </authorList>
    </citation>
    <scope>NUCLEOTIDE SEQUENCE</scope>
</reference>
<evidence type="ECO:0000256" key="7">
    <source>
        <dbReference type="PROSITE-ProRule" id="PRU00047"/>
    </source>
</evidence>
<comment type="similarity">
    <text evidence="9">Belongs to the cyclophilin-type PPIase family. PPIL4 subfamily.</text>
</comment>
<reference evidence="14" key="1">
    <citation type="journal article" date="2018" name="DNA Res.">
        <title>Multiple hybrid de novo genome assembly of finger millet, an orphan allotetraploid crop.</title>
        <authorList>
            <person name="Hatakeyama M."/>
            <person name="Aluri S."/>
            <person name="Balachadran M.T."/>
            <person name="Sivarajan S.R."/>
            <person name="Patrignani A."/>
            <person name="Gruter S."/>
            <person name="Poveda L."/>
            <person name="Shimizu-Inatsugi R."/>
            <person name="Baeten J."/>
            <person name="Francoijs K.J."/>
            <person name="Nataraja K.N."/>
            <person name="Reddy Y.A.N."/>
            <person name="Phadnis S."/>
            <person name="Ravikumar R.L."/>
            <person name="Schlapbach R."/>
            <person name="Sreeman S.M."/>
            <person name="Shimizu K.K."/>
        </authorList>
    </citation>
    <scope>NUCLEOTIDE SEQUENCE</scope>
</reference>
<dbReference type="SUPFAM" id="SSF50891">
    <property type="entry name" value="Cyclophilin-like"/>
    <property type="match status" value="1"/>
</dbReference>
<dbReference type="Gene3D" id="4.10.60.10">
    <property type="entry name" value="Zinc finger, CCHC-type"/>
    <property type="match status" value="1"/>
</dbReference>
<dbReference type="Pfam" id="PF00160">
    <property type="entry name" value="Pro_isomerase"/>
    <property type="match status" value="1"/>
</dbReference>
<protein>
    <recommendedName>
        <fullName evidence="9">Peptidyl-prolyl cis-trans isomerase</fullName>
        <shortName evidence="9">PPIase</shortName>
        <ecNumber evidence="9">5.2.1.8</ecNumber>
    </recommendedName>
</protein>
<keyword evidence="7" id="KW-0863">Zinc-finger</keyword>
<feature type="domain" description="PPIase cyclophilin-type" evidence="11">
    <location>
        <begin position="158"/>
        <end position="293"/>
    </location>
</feature>
<dbReference type="InterPro" id="IPR036875">
    <property type="entry name" value="Znf_CCHC_sf"/>
</dbReference>
<dbReference type="InterPro" id="IPR001878">
    <property type="entry name" value="Znf_CCHC"/>
</dbReference>
<organism evidence="14 15">
    <name type="scientific">Eleusine coracana subsp. coracana</name>
    <dbReference type="NCBI Taxonomy" id="191504"/>
    <lineage>
        <taxon>Eukaryota</taxon>
        <taxon>Viridiplantae</taxon>
        <taxon>Streptophyta</taxon>
        <taxon>Embryophyta</taxon>
        <taxon>Tracheophyta</taxon>
        <taxon>Spermatophyta</taxon>
        <taxon>Magnoliopsida</taxon>
        <taxon>Liliopsida</taxon>
        <taxon>Poales</taxon>
        <taxon>Poaceae</taxon>
        <taxon>PACMAD clade</taxon>
        <taxon>Chloridoideae</taxon>
        <taxon>Cynodonteae</taxon>
        <taxon>Eleusininae</taxon>
        <taxon>Eleusine</taxon>
    </lineage>
</organism>
<dbReference type="InterPro" id="IPR035542">
    <property type="entry name" value="CRIP"/>
</dbReference>
<keyword evidence="4 9" id="KW-0697">Rotamase</keyword>
<dbReference type="Pfam" id="PF00098">
    <property type="entry name" value="zf-CCHC"/>
    <property type="match status" value="1"/>
</dbReference>
<dbReference type="SUPFAM" id="SSF54928">
    <property type="entry name" value="RNA-binding domain, RBD"/>
    <property type="match status" value="1"/>
</dbReference>
<dbReference type="Pfam" id="PF00076">
    <property type="entry name" value="RRM_1"/>
    <property type="match status" value="1"/>
</dbReference>
<dbReference type="InterPro" id="IPR002130">
    <property type="entry name" value="Cyclophilin-type_PPIase_dom"/>
</dbReference>
<feature type="domain" description="CCHC-type" evidence="13">
    <location>
        <begin position="473"/>
        <end position="486"/>
    </location>
</feature>
<keyword evidence="3 8" id="KW-0694">RNA-binding</keyword>
<comment type="function">
    <text evidence="9">PPIases accelerate the folding of proteins. It catalyzes the cis-trans isomerization of proline imidic peptide bonds in oligopeptides.</text>
</comment>
<dbReference type="GO" id="GO:0008270">
    <property type="term" value="F:zinc ion binding"/>
    <property type="evidence" value="ECO:0007669"/>
    <property type="project" value="UniProtKB-KW"/>
</dbReference>
<dbReference type="InterPro" id="IPR000504">
    <property type="entry name" value="RRM_dom"/>
</dbReference>
<dbReference type="InterPro" id="IPR035538">
    <property type="entry name" value="Cyclophilin_PPIL4"/>
</dbReference>
<feature type="compositionally biased region" description="Basic residues" evidence="10">
    <location>
        <begin position="76"/>
        <end position="95"/>
    </location>
</feature>
<dbReference type="GO" id="GO:0003755">
    <property type="term" value="F:peptidyl-prolyl cis-trans isomerase activity"/>
    <property type="evidence" value="ECO:0007669"/>
    <property type="project" value="UniProtKB-UniRule"/>
</dbReference>